<name>A0A7H0GVT3_9BACT</name>
<accession>A0A7H0GVT3</accession>
<feature type="compositionally biased region" description="Basic and acidic residues" evidence="1">
    <location>
        <begin position="103"/>
        <end position="115"/>
    </location>
</feature>
<gene>
    <name evidence="2" type="ORF">H9L05_00975</name>
</gene>
<evidence type="ECO:0000313" key="2">
    <source>
        <dbReference type="EMBL" id="QNP52399.1"/>
    </source>
</evidence>
<feature type="compositionally biased region" description="Polar residues" evidence="1">
    <location>
        <begin position="35"/>
        <end position="44"/>
    </location>
</feature>
<reference evidence="2 3" key="1">
    <citation type="submission" date="2020-08" db="EMBL/GenBank/DDBJ databases">
        <title>Genome sequence of Hymenobacter qilianensis JCM 19763T.</title>
        <authorList>
            <person name="Hyun D.-W."/>
            <person name="Bae J.-W."/>
        </authorList>
    </citation>
    <scope>NUCLEOTIDE SEQUENCE [LARGE SCALE GENOMIC DNA]</scope>
    <source>
        <strain evidence="2 3">JCM 19763</strain>
    </source>
</reference>
<dbReference type="EMBL" id="CP060784">
    <property type="protein sequence ID" value="QNP52399.1"/>
    <property type="molecule type" value="Genomic_DNA"/>
</dbReference>
<protein>
    <submittedName>
        <fullName evidence="2">Uncharacterized protein</fullName>
    </submittedName>
</protein>
<proteinExistence type="predicted"/>
<feature type="compositionally biased region" description="Polar residues" evidence="1">
    <location>
        <begin position="87"/>
        <end position="99"/>
    </location>
</feature>
<dbReference type="Proteomes" id="UP000516093">
    <property type="component" value="Chromosome"/>
</dbReference>
<feature type="region of interest" description="Disordered" evidence="1">
    <location>
        <begin position="1"/>
        <end position="148"/>
    </location>
</feature>
<dbReference type="RefSeq" id="WP_187732656.1">
    <property type="nucleotide sequence ID" value="NZ_BMFN01000002.1"/>
</dbReference>
<dbReference type="KEGG" id="hqi:H9L05_00975"/>
<sequence length="148" mass="15883">MKTQADKPATDDNNNRPLAENEKIGAKLANKPVGQRSTQNSDTPNYGDFGHAPLSDEEMNGPVAAGTNHGAAASSTPAPDQRGAAPQNLNNEAVRTTMNDESDDRREAAKLDDPRYGSGTRNWETAEPANRTTQADIDTDEEYRPASS</sequence>
<organism evidence="2 3">
    <name type="scientific">Hymenobacter qilianensis</name>
    <dbReference type="NCBI Taxonomy" id="1385715"/>
    <lineage>
        <taxon>Bacteria</taxon>
        <taxon>Pseudomonadati</taxon>
        <taxon>Bacteroidota</taxon>
        <taxon>Cytophagia</taxon>
        <taxon>Cytophagales</taxon>
        <taxon>Hymenobacteraceae</taxon>
        <taxon>Hymenobacter</taxon>
    </lineage>
</organism>
<dbReference type="AlphaFoldDB" id="A0A7H0GVT3"/>
<keyword evidence="3" id="KW-1185">Reference proteome</keyword>
<evidence type="ECO:0000313" key="3">
    <source>
        <dbReference type="Proteomes" id="UP000516093"/>
    </source>
</evidence>
<evidence type="ECO:0000256" key="1">
    <source>
        <dbReference type="SAM" id="MobiDB-lite"/>
    </source>
</evidence>
<feature type="compositionally biased region" description="Basic and acidic residues" evidence="1">
    <location>
        <begin position="1"/>
        <end position="25"/>
    </location>
</feature>